<accession>A0AAN9UEN3</accession>
<evidence type="ECO:0000313" key="2">
    <source>
        <dbReference type="EMBL" id="KAK7740848.1"/>
    </source>
</evidence>
<proteinExistence type="predicted"/>
<evidence type="ECO:0000313" key="3">
    <source>
        <dbReference type="Proteomes" id="UP001320420"/>
    </source>
</evidence>
<comment type="caution">
    <text evidence="2">The sequence shown here is derived from an EMBL/GenBank/DDBJ whole genome shotgun (WGS) entry which is preliminary data.</text>
</comment>
<evidence type="ECO:0008006" key="4">
    <source>
        <dbReference type="Google" id="ProtNLM"/>
    </source>
</evidence>
<name>A0AAN9UEN3_9PEZI</name>
<dbReference type="Proteomes" id="UP001320420">
    <property type="component" value="Unassembled WGS sequence"/>
</dbReference>
<dbReference type="PANTHER" id="PTHR47784:SF5">
    <property type="entry name" value="STEROL UPTAKE CONTROL PROTEIN 2"/>
    <property type="match status" value="1"/>
</dbReference>
<dbReference type="GO" id="GO:0001228">
    <property type="term" value="F:DNA-binding transcription activator activity, RNA polymerase II-specific"/>
    <property type="evidence" value="ECO:0007669"/>
    <property type="project" value="TreeGrafter"/>
</dbReference>
<organism evidence="2 3">
    <name type="scientific">Diatrype stigma</name>
    <dbReference type="NCBI Taxonomy" id="117547"/>
    <lineage>
        <taxon>Eukaryota</taxon>
        <taxon>Fungi</taxon>
        <taxon>Dikarya</taxon>
        <taxon>Ascomycota</taxon>
        <taxon>Pezizomycotina</taxon>
        <taxon>Sordariomycetes</taxon>
        <taxon>Xylariomycetidae</taxon>
        <taxon>Xylariales</taxon>
        <taxon>Diatrypaceae</taxon>
        <taxon>Diatrype</taxon>
    </lineage>
</organism>
<dbReference type="EMBL" id="JAKJXP020000161">
    <property type="protein sequence ID" value="KAK7740848.1"/>
    <property type="molecule type" value="Genomic_DNA"/>
</dbReference>
<sequence length="432" mass="48414">MSESTASASGLRVPKLGHKKSMFGCQRCRARRVKVPCVYDRDGRHVKRSPRASDKSSPASSSGEGPYEKRESREWSLDQHFFGAGREGAEDDGDNDPPEGRARRMLEARLMHQYVTETGSSIAIDEVSRDVFARLTPQLAFRSDALLYSIYTIAALHLGKLHDKTDPAAAPVVEPGVAGKYFSMALREHRKEISQLTPDTVDPVCLTSCLMRNYASIQLQDRSRQPYTPPWEWLIVTKSSTTVFAEAWRLVGIEPKSIAFQLIKGTRHIHEPARGISSQNRDSGILKSRDSNNGRGRRCFEHLLDRSLSDGDATPEPWDADIQAAYESAIDYISNILGVIELDGPSGNVCRMLVMFPMLADMRYVDLVRAASPRALVILAHYFALLAEYHEFWWLGDSGVKEVRAIAGELTGRWKELMVWPLNMIEKYSVIG</sequence>
<evidence type="ECO:0000256" key="1">
    <source>
        <dbReference type="SAM" id="MobiDB-lite"/>
    </source>
</evidence>
<feature type="region of interest" description="Disordered" evidence="1">
    <location>
        <begin position="39"/>
        <end position="73"/>
    </location>
</feature>
<reference evidence="2 3" key="1">
    <citation type="submission" date="2024-02" db="EMBL/GenBank/DDBJ databases">
        <title>De novo assembly and annotation of 12 fungi associated with fruit tree decline syndrome in Ontario, Canada.</title>
        <authorList>
            <person name="Sulman M."/>
            <person name="Ellouze W."/>
            <person name="Ilyukhin E."/>
        </authorList>
    </citation>
    <scope>NUCLEOTIDE SEQUENCE [LARGE SCALE GENOMIC DNA]</scope>
    <source>
        <strain evidence="2 3">M11/M66-122</strain>
    </source>
</reference>
<keyword evidence="3" id="KW-1185">Reference proteome</keyword>
<dbReference type="AlphaFoldDB" id="A0AAN9UEN3"/>
<dbReference type="PANTHER" id="PTHR47784">
    <property type="entry name" value="STEROL UPTAKE CONTROL PROTEIN 2"/>
    <property type="match status" value="1"/>
</dbReference>
<gene>
    <name evidence="2" type="ORF">SLS62_010993</name>
</gene>
<dbReference type="InterPro" id="IPR053157">
    <property type="entry name" value="Sterol_Uptake_Regulator"/>
</dbReference>
<protein>
    <recommendedName>
        <fullName evidence="4">C6 finger domain-containing protein</fullName>
    </recommendedName>
</protein>